<dbReference type="EMBL" id="ANJA01001160">
    <property type="protein sequence ID" value="ETO78917.1"/>
    <property type="molecule type" value="Genomic_DNA"/>
</dbReference>
<dbReference type="InterPro" id="IPR012337">
    <property type="entry name" value="RNaseH-like_sf"/>
</dbReference>
<dbReference type="Proteomes" id="UP000028582">
    <property type="component" value="Unassembled WGS sequence"/>
</dbReference>
<feature type="region of interest" description="Disordered" evidence="1">
    <location>
        <begin position="870"/>
        <end position="900"/>
    </location>
</feature>
<sequence>MPESSRTWMEAEEKAAAQAHSRVMNALGEVDAASAAKASTTEQVEAADVTTGAALFDLSSYTGGAPLIPMGDGGSSVGVATDASHAMFDQDALMGKASDGDEKKMGRPSHPAWQYFIRGEKRNRFHHNAYCRFCNENGEEPLAVRGVSGNMIRHLQKCIYCPAEVVTQLKLLCAQKDAASFNKRHQSQTRSVDVLLQETSPASKKKSRRNEDQGESNDLPLRNTHLRGSGTLVAKSQDTTGVEDFMPLQLPLLSSEMNGGLTTTLSSSKPLSYDGNFSTPQKSSKSAKLRHTKKLGKMQPNELHSSQRPTSETDAEKLSKLVMSSTLSMGLPWDWVWTEQSSLVLGNQNSKIEPPSAELLSTMGTASHEKQIIMMKDEQVGVTLAVSWWASKYPRSNFVLLSLVNALGEATAWELIDLGIGDGSRDILAEKIKDNLVELRRRGIHVINIVAETTLTYAASRLAVNSSEWTSLAIPVLPCFSHLLQMLLGVVLTGSDKSKDIIGEVIELVQIFSNHRVLKVLRRECGDPDAALHAPTQRNWYSFIEAVDSVRQYEDMIKIIASKVVRASSDSAGRALNRPRTANSRKDSAGNTMDELAECGLSTATIRTIQNAEFWENVVTLSELMSPIKEAHKMMSSTFASSFSLSDIFYQFGRMHQQYGAILSDREDAGGGRSIDQVRVLLRKVDDMWKLYDQPLMVLGYTFNYTLQLQFLARHQASLQWLSIGKYAKQYFRGWFCAASSTRNPSRLLGLSDEAAAQFMEDILAFKERKYPFDSESMCEFDNPKFFYMLVSDSHPLMHMFGSRLFSFVTSTPPLGDVHPGKCFIPSVPSTTCPQQTLLPLLRMKLFAQTALRPSKDLLGFVQSNRTKSDTVNNMVSGNSRLHHSESMSEADEANSPSLPSCSSAALDGIWSKKQWEALAKEWKAHWEKENNLLQTSRVLDSFTQDLTLDQIFKEALPSRLPHDREDAVVDV</sequence>
<feature type="compositionally biased region" description="Polar residues" evidence="1">
    <location>
        <begin position="275"/>
        <end position="284"/>
    </location>
</feature>
<feature type="compositionally biased region" description="Low complexity" evidence="1">
    <location>
        <begin position="261"/>
        <end position="272"/>
    </location>
</feature>
<comment type="caution">
    <text evidence="2">The sequence shown here is derived from an EMBL/GenBank/DDBJ whole genome shotgun (WGS) entry which is preliminary data.</text>
</comment>
<evidence type="ECO:0000313" key="3">
    <source>
        <dbReference type="Proteomes" id="UP000028582"/>
    </source>
</evidence>
<dbReference type="SUPFAM" id="SSF53098">
    <property type="entry name" value="Ribonuclease H-like"/>
    <property type="match status" value="1"/>
</dbReference>
<accession>A0A081AJ56</accession>
<dbReference type="OrthoDB" id="73669at2759"/>
<organism evidence="2 3">
    <name type="scientific">Phytophthora nicotianae P1976</name>
    <dbReference type="NCBI Taxonomy" id="1317066"/>
    <lineage>
        <taxon>Eukaryota</taxon>
        <taxon>Sar</taxon>
        <taxon>Stramenopiles</taxon>
        <taxon>Oomycota</taxon>
        <taxon>Peronosporomycetes</taxon>
        <taxon>Peronosporales</taxon>
        <taxon>Peronosporaceae</taxon>
        <taxon>Phytophthora</taxon>
    </lineage>
</organism>
<reference evidence="2 3" key="1">
    <citation type="submission" date="2013-11" db="EMBL/GenBank/DDBJ databases">
        <title>The Genome Sequence of Phytophthora parasitica P1976.</title>
        <authorList>
            <consortium name="The Broad Institute Genomics Platform"/>
            <person name="Russ C."/>
            <person name="Tyler B."/>
            <person name="Panabieres F."/>
            <person name="Shan W."/>
            <person name="Tripathy S."/>
            <person name="Grunwald N."/>
            <person name="Machado M."/>
            <person name="Johnson C.S."/>
            <person name="Walker B."/>
            <person name="Young S."/>
            <person name="Zeng Q."/>
            <person name="Gargeya S."/>
            <person name="Fitzgerald M."/>
            <person name="Haas B."/>
            <person name="Abouelleil A."/>
            <person name="Allen A.W."/>
            <person name="Alvarado L."/>
            <person name="Arachchi H.M."/>
            <person name="Berlin A.M."/>
            <person name="Chapman S.B."/>
            <person name="Gainer-Dewar J."/>
            <person name="Goldberg J."/>
            <person name="Griggs A."/>
            <person name="Gujja S."/>
            <person name="Hansen M."/>
            <person name="Howarth C."/>
            <person name="Imamovic A."/>
            <person name="Ireland A."/>
            <person name="Larimer J."/>
            <person name="McCowan C."/>
            <person name="Murphy C."/>
            <person name="Pearson M."/>
            <person name="Poon T.W."/>
            <person name="Priest M."/>
            <person name="Roberts A."/>
            <person name="Saif S."/>
            <person name="Shea T."/>
            <person name="Sisk P."/>
            <person name="Sykes S."/>
            <person name="Wortman J."/>
            <person name="Nusbaum C."/>
            <person name="Birren B."/>
        </authorList>
    </citation>
    <scope>NUCLEOTIDE SEQUENCE [LARGE SCALE GENOMIC DNA]</scope>
    <source>
        <strain evidence="2 3">P1976</strain>
    </source>
</reference>
<evidence type="ECO:0008006" key="4">
    <source>
        <dbReference type="Google" id="ProtNLM"/>
    </source>
</evidence>
<name>A0A081AJ56_PHYNI</name>
<feature type="compositionally biased region" description="Polar residues" evidence="1">
    <location>
        <begin position="870"/>
        <end position="880"/>
    </location>
</feature>
<evidence type="ECO:0000313" key="2">
    <source>
        <dbReference type="EMBL" id="ETO78917.1"/>
    </source>
</evidence>
<feature type="region of interest" description="Disordered" evidence="1">
    <location>
        <begin position="261"/>
        <end position="315"/>
    </location>
</feature>
<feature type="region of interest" description="Disordered" evidence="1">
    <location>
        <begin position="182"/>
        <end position="228"/>
    </location>
</feature>
<protein>
    <recommendedName>
        <fullName evidence="4">BED-type domain-containing protein</fullName>
    </recommendedName>
</protein>
<evidence type="ECO:0000256" key="1">
    <source>
        <dbReference type="SAM" id="MobiDB-lite"/>
    </source>
</evidence>
<gene>
    <name evidence="2" type="ORF">F444_06269</name>
</gene>
<proteinExistence type="predicted"/>
<dbReference type="AlphaFoldDB" id="A0A081AJ56"/>
<feature type="compositionally biased region" description="Polar residues" evidence="1">
    <location>
        <begin position="302"/>
        <end position="312"/>
    </location>
</feature>
<feature type="compositionally biased region" description="Basic residues" evidence="1">
    <location>
        <begin position="285"/>
        <end position="296"/>
    </location>
</feature>